<keyword evidence="3" id="KW-1185">Reference proteome</keyword>
<proteinExistence type="predicted"/>
<dbReference type="Pfam" id="PF04015">
    <property type="entry name" value="DUF362"/>
    <property type="match status" value="1"/>
</dbReference>
<evidence type="ECO:0000313" key="2">
    <source>
        <dbReference type="EMBL" id="KGF57025.1"/>
    </source>
</evidence>
<dbReference type="Proteomes" id="UP000029585">
    <property type="component" value="Unassembled WGS sequence"/>
</dbReference>
<dbReference type="EMBL" id="ADLO01000019">
    <property type="protein sequence ID" value="KGF57025.1"/>
    <property type="molecule type" value="Genomic_DNA"/>
</dbReference>
<comment type="caution">
    <text evidence="2">The sequence shown here is derived from an EMBL/GenBank/DDBJ whole genome shotgun (WGS) entry which is preliminary data.</text>
</comment>
<reference evidence="2 3" key="1">
    <citation type="submission" date="2011-08" db="EMBL/GenBank/DDBJ databases">
        <title>The Genome Sequence of Clostridium orbiscindens 1_3_50AFAA.</title>
        <authorList>
            <consortium name="The Broad Institute Genome Sequencing Platform"/>
            <person name="Earl A."/>
            <person name="Ward D."/>
            <person name="Feldgarden M."/>
            <person name="Gevers D."/>
            <person name="Daigneault M."/>
            <person name="Strauss J."/>
            <person name="Allen-Vercoe E."/>
            <person name="Young S.K."/>
            <person name="Zeng Q."/>
            <person name="Gargeya S."/>
            <person name="Fitzgerald M."/>
            <person name="Haas B."/>
            <person name="Abouelleil A."/>
            <person name="Alvarado L."/>
            <person name="Arachchi H.M."/>
            <person name="Berlin A."/>
            <person name="Brown A."/>
            <person name="Chapman S.B."/>
            <person name="Chen Z."/>
            <person name="Dunbar C."/>
            <person name="Freedman E."/>
            <person name="Gearin G."/>
            <person name="Gellesch M."/>
            <person name="Goldberg J."/>
            <person name="Griggs A."/>
            <person name="Gujja S."/>
            <person name="Heiman D."/>
            <person name="Howarth C."/>
            <person name="Larson L."/>
            <person name="Lui A."/>
            <person name="MacDonald P.J.P."/>
            <person name="Montmayeur A."/>
            <person name="Murphy C."/>
            <person name="Neiman D."/>
            <person name="Pearson M."/>
            <person name="Priest M."/>
            <person name="Roberts A."/>
            <person name="Saif S."/>
            <person name="Shea T."/>
            <person name="Shenoy N."/>
            <person name="Sisk P."/>
            <person name="Stolte C."/>
            <person name="Sykes S."/>
            <person name="Wortman J."/>
            <person name="Nusbaum C."/>
            <person name="Birren B."/>
        </authorList>
    </citation>
    <scope>NUCLEOTIDE SEQUENCE [LARGE SCALE GENOMIC DNA]</scope>
    <source>
        <strain evidence="2 3">1_3_50AFAA</strain>
    </source>
</reference>
<dbReference type="PATRIC" id="fig|742738.3.peg.525"/>
<dbReference type="AlphaFoldDB" id="A0A096BD16"/>
<evidence type="ECO:0000259" key="1">
    <source>
        <dbReference type="Pfam" id="PF04015"/>
    </source>
</evidence>
<dbReference type="InterPro" id="IPR007160">
    <property type="entry name" value="DUF362"/>
</dbReference>
<evidence type="ECO:0000313" key="3">
    <source>
        <dbReference type="Proteomes" id="UP000029585"/>
    </source>
</evidence>
<protein>
    <recommendedName>
        <fullName evidence="1">DUF362 domain-containing protein</fullName>
    </recommendedName>
</protein>
<accession>A0A096BD16</accession>
<dbReference type="eggNOG" id="COG2006">
    <property type="taxonomic scope" value="Bacteria"/>
</dbReference>
<sequence length="428" mass="46706">MSDKKALVALAKEASIQDSVTKVFDLMGGVTNMIKPGTTVMLKPNAGHASPADTSVCTNPEVVRAVIREVKKANPKSIVIAEAAAIGCDTMECYEVSGIADVAREEGVELYDIKADKDLINVAVRGYRSNLHHVKLPRRLLEADHLINLPILKAHASMVFSCALKNIKGVVQDAVHLQMHQQNLTMAMMDVWSVCRADINIVDAIRPASGYSPHTPVPIEVGCILGSSDPVAVDLIACDLVGIDAEAVDYFRVAAETGLGITERENIDVVGATVAECYKKMWVPYIGDMSTRWPEYKVLCDGACSSCQALLAINMETLKAIGDYERRSDFVVVAGGKNEVPDEVPDEKLVLHGNCTRKYLKKHPNAIHIEGCPPSEPLLYMSISNGELVHGKGGQMSEYIRPRMAADQPVWRKYVEEQAQKFYGSQEG</sequence>
<gene>
    <name evidence="2" type="ORF">HMPREF9460_00504</name>
</gene>
<name>A0A096BD16_FLAPL</name>
<dbReference type="RefSeq" id="WP_024723765.1">
    <property type="nucleotide sequence ID" value="NZ_KN174161.1"/>
</dbReference>
<organism evidence="2 3">
    <name type="scientific">Flavonifractor plautii 1_3_50AFAA</name>
    <dbReference type="NCBI Taxonomy" id="742738"/>
    <lineage>
        <taxon>Bacteria</taxon>
        <taxon>Bacillati</taxon>
        <taxon>Bacillota</taxon>
        <taxon>Clostridia</taxon>
        <taxon>Eubacteriales</taxon>
        <taxon>Oscillospiraceae</taxon>
        <taxon>Flavonifractor</taxon>
    </lineage>
</organism>
<dbReference type="HOGENOM" id="CLU_047797_0_0_9"/>
<feature type="domain" description="DUF362" evidence="1">
    <location>
        <begin position="40"/>
        <end position="239"/>
    </location>
</feature>